<protein>
    <submittedName>
        <fullName evidence="1">Uncharacterized protein</fullName>
    </submittedName>
</protein>
<evidence type="ECO:0000313" key="1">
    <source>
        <dbReference type="EMBL" id="EZF53103.1"/>
    </source>
</evidence>
<dbReference type="AlphaFoldDB" id="A0A022W4W6"/>
<proteinExistence type="predicted"/>
<organism evidence="1">
    <name type="scientific">Trichophyton rubrum CBS 288.86</name>
    <dbReference type="NCBI Taxonomy" id="1215330"/>
    <lineage>
        <taxon>Eukaryota</taxon>
        <taxon>Fungi</taxon>
        <taxon>Dikarya</taxon>
        <taxon>Ascomycota</taxon>
        <taxon>Pezizomycotina</taxon>
        <taxon>Eurotiomycetes</taxon>
        <taxon>Eurotiomycetidae</taxon>
        <taxon>Onygenales</taxon>
        <taxon>Arthrodermataceae</taxon>
        <taxon>Trichophyton</taxon>
    </lineage>
</organism>
<reference evidence="1" key="1">
    <citation type="submission" date="2014-02" db="EMBL/GenBank/DDBJ databases">
        <title>The Genome Sequence of Trichophyton rubrum (morphotype fischeri) CBS 288.86.</title>
        <authorList>
            <consortium name="The Broad Institute Genomics Platform"/>
            <person name="Cuomo C.A."/>
            <person name="White T.C."/>
            <person name="Graser Y."/>
            <person name="Martinez-Rossi N."/>
            <person name="Heitman J."/>
            <person name="Young S.K."/>
            <person name="Zeng Q."/>
            <person name="Gargeya S."/>
            <person name="Abouelleil A."/>
            <person name="Alvarado L."/>
            <person name="Chapman S.B."/>
            <person name="Gainer-Dewar J."/>
            <person name="Goldberg J."/>
            <person name="Griggs A."/>
            <person name="Gujja S."/>
            <person name="Hansen M."/>
            <person name="Howarth C."/>
            <person name="Imamovic A."/>
            <person name="Larimer J."/>
            <person name="Martinez D."/>
            <person name="Murphy C."/>
            <person name="Pearson M.D."/>
            <person name="Persinoti G."/>
            <person name="Poon T."/>
            <person name="Priest M."/>
            <person name="Roberts A.D."/>
            <person name="Saif S."/>
            <person name="Shea T.D."/>
            <person name="Sykes S.N."/>
            <person name="Wortman J."/>
            <person name="Nusbaum C."/>
            <person name="Birren B."/>
        </authorList>
    </citation>
    <scope>NUCLEOTIDE SEQUENCE [LARGE SCALE GENOMIC DNA]</scope>
    <source>
        <strain evidence="1">CBS 288.86</strain>
    </source>
</reference>
<name>A0A022W4W6_TRIRU</name>
<accession>A0A022W4W6</accession>
<dbReference type="EMBL" id="KK207830">
    <property type="protein sequence ID" value="EZF53103.1"/>
    <property type="molecule type" value="Genomic_DNA"/>
</dbReference>
<dbReference type="HOGENOM" id="CLU_2185814_0_0_1"/>
<sequence>MSNHSLGAGSSLDVHRCLFQGAKKGWRGLCGPASMDLGIGEPLLLRTSSLSSHSELFAQPGPVLLHFLAVQGIVAPMKSTALLQNYDQMEGVGGLCLLSKISKWPLRTI</sequence>
<dbReference type="Proteomes" id="UP000023758">
    <property type="component" value="Unassembled WGS sequence"/>
</dbReference>
<gene>
    <name evidence="1" type="ORF">H103_03794</name>
</gene>